<evidence type="ECO:0000313" key="2">
    <source>
        <dbReference type="EMBL" id="OAJ67587.1"/>
    </source>
</evidence>
<dbReference type="EMBL" id="LUTU01000007">
    <property type="protein sequence ID" value="OAJ67587.1"/>
    <property type="molecule type" value="Genomic_DNA"/>
</dbReference>
<protein>
    <submittedName>
        <fullName evidence="2">Pyridoxine biosynthesis protein</fullName>
    </submittedName>
</protein>
<dbReference type="PROSITE" id="PS51318">
    <property type="entry name" value="TAT"/>
    <property type="match status" value="1"/>
</dbReference>
<accession>A0A1B6VKU4</accession>
<dbReference type="PANTHER" id="PTHR31528:SF3">
    <property type="entry name" value="THIAMINE BIOSYNTHESIS PROTEIN HI_0357-RELATED"/>
    <property type="match status" value="1"/>
</dbReference>
<evidence type="ECO:0000313" key="3">
    <source>
        <dbReference type="Proteomes" id="UP000077786"/>
    </source>
</evidence>
<sequence length="333" mass="36708">MTPYRLDRRSMLRGIMAAGAVSSLPSGRAKAASRPLSLLTNWYAQAEHGGYYQASEDGLYSAQNLDVSIQMGGPQMNMTQLLMAGQCDIAIMQGEEAIRCAVQGIPAVAIATTFQKGVGGLMTHPDIHDIAELKGHPILISSEGRASFWVWLKKRYGFTEDQAHPYTYNLQPFAFNPQMAMQAFVSSEPYGAKKAGIPFNFFLLDDLGYAAYGNVLMVSRKTLEERGPELQKFIAASSEGWKRYIFGESTKGDAAIRKANPDMSADQLAWSRQKLRDIKALGAPGAPIMTMNNERWQRIYDIQLSAQLIADSPKWKDGYTLDVVHNSLATVPA</sequence>
<feature type="domain" description="SsuA/THI5-like" evidence="1">
    <location>
        <begin position="46"/>
        <end position="243"/>
    </location>
</feature>
<reference evidence="2 3" key="1">
    <citation type="submission" date="2016-03" db="EMBL/GenBank/DDBJ databases">
        <title>Draft genome sequence of Gluconobacter cerinus strain CECT 9110.</title>
        <authorList>
            <person name="Sainz F."/>
            <person name="Mas A."/>
            <person name="Torija M.J."/>
        </authorList>
    </citation>
    <scope>NUCLEOTIDE SEQUENCE [LARGE SCALE GENOMIC DNA]</scope>
    <source>
        <strain evidence="2 3">CECT 9110</strain>
    </source>
</reference>
<dbReference type="AlphaFoldDB" id="A0A1B6VKU4"/>
<dbReference type="Gene3D" id="3.40.190.10">
    <property type="entry name" value="Periplasmic binding protein-like II"/>
    <property type="match status" value="2"/>
</dbReference>
<evidence type="ECO:0000259" key="1">
    <source>
        <dbReference type="Pfam" id="PF09084"/>
    </source>
</evidence>
<dbReference type="Proteomes" id="UP000077786">
    <property type="component" value="Unassembled WGS sequence"/>
</dbReference>
<proteinExistence type="predicted"/>
<name>A0A1B6VKU4_9PROT</name>
<dbReference type="InterPro" id="IPR015168">
    <property type="entry name" value="SsuA/THI5"/>
</dbReference>
<dbReference type="PATRIC" id="fig|38307.3.peg.1678"/>
<dbReference type="GO" id="GO:0009228">
    <property type="term" value="P:thiamine biosynthetic process"/>
    <property type="evidence" value="ECO:0007669"/>
    <property type="project" value="InterPro"/>
</dbReference>
<dbReference type="InterPro" id="IPR027939">
    <property type="entry name" value="NMT1/THI5"/>
</dbReference>
<dbReference type="PANTHER" id="PTHR31528">
    <property type="entry name" value="4-AMINO-5-HYDROXYMETHYL-2-METHYLPYRIMIDINE PHOSPHATE SYNTHASE THI11-RELATED"/>
    <property type="match status" value="1"/>
</dbReference>
<dbReference type="RefSeq" id="WP_232309149.1">
    <property type="nucleotide sequence ID" value="NZ_JAERLC010000005.1"/>
</dbReference>
<comment type="caution">
    <text evidence="2">The sequence shown here is derived from an EMBL/GenBank/DDBJ whole genome shotgun (WGS) entry which is preliminary data.</text>
</comment>
<dbReference type="InterPro" id="IPR006311">
    <property type="entry name" value="TAT_signal"/>
</dbReference>
<organism evidence="2 3">
    <name type="scientific">Gluconobacter cerinus</name>
    <dbReference type="NCBI Taxonomy" id="38307"/>
    <lineage>
        <taxon>Bacteria</taxon>
        <taxon>Pseudomonadati</taxon>
        <taxon>Pseudomonadota</taxon>
        <taxon>Alphaproteobacteria</taxon>
        <taxon>Acetobacterales</taxon>
        <taxon>Acetobacteraceae</taxon>
        <taxon>Gluconobacter</taxon>
    </lineage>
</organism>
<dbReference type="Pfam" id="PF09084">
    <property type="entry name" value="NMT1"/>
    <property type="match status" value="1"/>
</dbReference>
<dbReference type="SUPFAM" id="SSF53850">
    <property type="entry name" value="Periplasmic binding protein-like II"/>
    <property type="match status" value="1"/>
</dbReference>
<gene>
    <name evidence="2" type="ORF">A0123_01629</name>
</gene>